<feature type="compositionally biased region" description="Low complexity" evidence="4">
    <location>
        <begin position="474"/>
        <end position="486"/>
    </location>
</feature>
<keyword evidence="2 3" id="KW-0802">TPR repeat</keyword>
<feature type="compositionally biased region" description="Basic and acidic residues" evidence="4">
    <location>
        <begin position="273"/>
        <end position="287"/>
    </location>
</feature>
<dbReference type="Pfam" id="PF13181">
    <property type="entry name" value="TPR_8"/>
    <property type="match status" value="1"/>
</dbReference>
<feature type="region of interest" description="Disordered" evidence="4">
    <location>
        <begin position="466"/>
        <end position="493"/>
    </location>
</feature>
<feature type="repeat" description="TPR" evidence="3">
    <location>
        <begin position="652"/>
        <end position="685"/>
    </location>
</feature>
<dbReference type="STRING" id="1220924.W2RMT6"/>
<keyword evidence="1" id="KW-0677">Repeat</keyword>
<dbReference type="RefSeq" id="XP_008719985.1">
    <property type="nucleotide sequence ID" value="XM_008721763.1"/>
</dbReference>
<dbReference type="GeneID" id="19974778"/>
<dbReference type="PROSITE" id="PS50005">
    <property type="entry name" value="TPR"/>
    <property type="match status" value="2"/>
</dbReference>
<evidence type="ECO:0000256" key="1">
    <source>
        <dbReference type="ARBA" id="ARBA00022737"/>
    </source>
</evidence>
<keyword evidence="6" id="KW-1185">Reference proteome</keyword>
<dbReference type="InParanoid" id="W2RMT6"/>
<protein>
    <submittedName>
        <fullName evidence="5">Uncharacterized protein</fullName>
    </submittedName>
</protein>
<dbReference type="PANTHER" id="PTHR16193">
    <property type="entry name" value="TETRATRICOPEPTIDE REPEAT PROTEIN 27"/>
    <property type="match status" value="1"/>
</dbReference>
<name>W2RMT6_CYPE1</name>
<dbReference type="InterPro" id="IPR011990">
    <property type="entry name" value="TPR-like_helical_dom_sf"/>
</dbReference>
<dbReference type="EMBL" id="KB822723">
    <property type="protein sequence ID" value="ETN37816.1"/>
    <property type="molecule type" value="Genomic_DNA"/>
</dbReference>
<feature type="region of interest" description="Disordered" evidence="4">
    <location>
        <begin position="822"/>
        <end position="844"/>
    </location>
</feature>
<dbReference type="Gene3D" id="1.25.40.10">
    <property type="entry name" value="Tetratricopeptide repeat domain"/>
    <property type="match status" value="1"/>
</dbReference>
<feature type="region of interest" description="Disordered" evidence="4">
    <location>
        <begin position="700"/>
        <end position="734"/>
    </location>
</feature>
<dbReference type="SUPFAM" id="SSF48452">
    <property type="entry name" value="TPR-like"/>
    <property type="match status" value="1"/>
</dbReference>
<evidence type="ECO:0000256" key="3">
    <source>
        <dbReference type="PROSITE-ProRule" id="PRU00339"/>
    </source>
</evidence>
<dbReference type="eggNOG" id="KOG1128">
    <property type="taxonomic scope" value="Eukaryota"/>
</dbReference>
<evidence type="ECO:0000313" key="5">
    <source>
        <dbReference type="EMBL" id="ETN37816.1"/>
    </source>
</evidence>
<feature type="repeat" description="TPR" evidence="3">
    <location>
        <begin position="618"/>
        <end position="651"/>
    </location>
</feature>
<dbReference type="Proteomes" id="UP000030752">
    <property type="component" value="Unassembled WGS sequence"/>
</dbReference>
<dbReference type="InterPro" id="IPR044244">
    <property type="entry name" value="TTC27/Emw1"/>
</dbReference>
<accession>W2RMT6</accession>
<feature type="region of interest" description="Disordered" evidence="4">
    <location>
        <begin position="260"/>
        <end position="337"/>
    </location>
</feature>
<dbReference type="PANTHER" id="PTHR16193:SF0">
    <property type="entry name" value="TETRATRICOPEPTIDE REPEAT PROTEIN 27"/>
    <property type="match status" value="1"/>
</dbReference>
<dbReference type="VEuPathDB" id="FungiDB:HMPREF1541_07439"/>
<dbReference type="AlphaFoldDB" id="W2RMT6"/>
<organism evidence="5 6">
    <name type="scientific">Cyphellophora europaea (strain CBS 101466)</name>
    <name type="common">Phialophora europaea</name>
    <dbReference type="NCBI Taxonomy" id="1220924"/>
    <lineage>
        <taxon>Eukaryota</taxon>
        <taxon>Fungi</taxon>
        <taxon>Dikarya</taxon>
        <taxon>Ascomycota</taxon>
        <taxon>Pezizomycotina</taxon>
        <taxon>Eurotiomycetes</taxon>
        <taxon>Chaetothyriomycetidae</taxon>
        <taxon>Chaetothyriales</taxon>
        <taxon>Cyphellophoraceae</taxon>
        <taxon>Cyphellophora</taxon>
    </lineage>
</organism>
<reference evidence="5 6" key="1">
    <citation type="submission" date="2013-03" db="EMBL/GenBank/DDBJ databases">
        <title>The Genome Sequence of Phialophora europaea CBS 101466.</title>
        <authorList>
            <consortium name="The Broad Institute Genomics Platform"/>
            <person name="Cuomo C."/>
            <person name="de Hoog S."/>
            <person name="Gorbushina A."/>
            <person name="Walker B."/>
            <person name="Young S.K."/>
            <person name="Zeng Q."/>
            <person name="Gargeya S."/>
            <person name="Fitzgerald M."/>
            <person name="Haas B."/>
            <person name="Abouelleil A."/>
            <person name="Allen A.W."/>
            <person name="Alvarado L."/>
            <person name="Arachchi H.M."/>
            <person name="Berlin A.M."/>
            <person name="Chapman S.B."/>
            <person name="Gainer-Dewar J."/>
            <person name="Goldberg J."/>
            <person name="Griggs A."/>
            <person name="Gujja S."/>
            <person name="Hansen M."/>
            <person name="Howarth C."/>
            <person name="Imamovic A."/>
            <person name="Ireland A."/>
            <person name="Larimer J."/>
            <person name="McCowan C."/>
            <person name="Murphy C."/>
            <person name="Pearson M."/>
            <person name="Poon T.W."/>
            <person name="Priest M."/>
            <person name="Roberts A."/>
            <person name="Saif S."/>
            <person name="Shea T."/>
            <person name="Sisk P."/>
            <person name="Sykes S."/>
            <person name="Wortman J."/>
            <person name="Nusbaum C."/>
            <person name="Birren B."/>
        </authorList>
    </citation>
    <scope>NUCLEOTIDE SEQUENCE [LARGE SCALE GENOMIC DNA]</scope>
    <source>
        <strain evidence="5 6">CBS 101466</strain>
    </source>
</reference>
<evidence type="ECO:0000313" key="6">
    <source>
        <dbReference type="Proteomes" id="UP000030752"/>
    </source>
</evidence>
<sequence length="984" mass="109198">MDLLFPYPKMGNSFLEILHDPLTRKLLGFDATHAEKTPFLSGVSSRLKFLLSDTSKHLAFLKVGYTALEAFLQANCTGPPLDFDPNESIFPETYRGSDLPTVKRQMLADLSVDGNAVYQLTPHIELFWLAKLIMSSPTLAEPGFNGRRARFRVNSWHQKLLSEKSEALQEIIYADADILEQQLHSRLQFGGAAAEEHFVEFLIERAQLKIFYGDDDKAREDLTRASTIRHFYFALTGALGKRTKFQRNDLSQLVVLAKSRDHEPEPYSSRKGSRAEPSSRRSSRVDTMRTPPHSPGMPSEGAPVALRPLTPSAPSSPTQERKEPPLAAAPVQPENLPLNDDTLLERIKFKEQPAFEPEVTQISEESSLPARLSELDPSNQPLLFPVDSIILLAIASSITNTSPSDGLTREETLPYATRVLEGGSSNWQVYTQALLVRSRIEGFKSRTVERGLLQLQALVDQVIAETTSSPNKPTAEADTSSSATSTFLPKPQDSDSATVAERLKYAYQLSPPLRWELETELAERWTSMGGLKTALEIYQRLQKHAETALCLAATDREKEATSLLQSLVFVDPTAPPTIPNIKPDAPSDTPRLLCILGDILTDPAYYQLAWSYSRQTYSRAQRSLGQYYMKARDFTRAAEAYKLALSRGQLNHATWFSLGCVQLELTDFEGASQSFQRCVMLDDSDAQAWSNLAVSLLRLPEPDEDTAATPRASDAGRPPPPDDDPANFAGPPDLHRNKKMALKALRRAATLKRDDARIWDNYLTVAASIPPSGGTPWAEVVQAMGRVIDLRGKKEGEGSIDLKILSVVVSYVTGTFTYPSAEEQDQEAVEEAAAGPSEEVAPPTSSGLPFIARALLQLLDKQVCPLVTNSPELYLLLAKVALWRRRPAEALSLNEKAWRAVTARPNAYESEKSWKEIVEATVRVVSAYQELGGMERERTGGKVEEKWQFKAKTAVRGVMGRGKETWEGTEGWERLQEILAELTS</sequence>
<dbReference type="SMART" id="SM00028">
    <property type="entry name" value="TPR"/>
    <property type="match status" value="3"/>
</dbReference>
<evidence type="ECO:0000256" key="2">
    <source>
        <dbReference type="ARBA" id="ARBA00022803"/>
    </source>
</evidence>
<dbReference type="OrthoDB" id="1936594at2759"/>
<gene>
    <name evidence="5" type="ORF">HMPREF1541_07439</name>
</gene>
<dbReference type="FunCoup" id="W2RMT6">
    <property type="interactions" value="1176"/>
</dbReference>
<proteinExistence type="predicted"/>
<dbReference type="InterPro" id="IPR019734">
    <property type="entry name" value="TPR_rpt"/>
</dbReference>
<dbReference type="HOGENOM" id="CLU_004905_0_1_1"/>
<evidence type="ECO:0000256" key="4">
    <source>
        <dbReference type="SAM" id="MobiDB-lite"/>
    </source>
</evidence>